<feature type="domain" description="PAS" evidence="2">
    <location>
        <begin position="63"/>
        <end position="103"/>
    </location>
</feature>
<dbReference type="InterPro" id="IPR029787">
    <property type="entry name" value="Nucleotide_cyclase"/>
</dbReference>
<dbReference type="SUPFAM" id="SSF141868">
    <property type="entry name" value="EAL domain-like"/>
    <property type="match status" value="1"/>
</dbReference>
<dbReference type="InterPro" id="IPR043128">
    <property type="entry name" value="Rev_trsase/Diguanyl_cyclase"/>
</dbReference>
<protein>
    <submittedName>
        <fullName evidence="5">EAL domain-containing protein</fullName>
    </submittedName>
</protein>
<dbReference type="PROSITE" id="PS50883">
    <property type="entry name" value="EAL"/>
    <property type="match status" value="1"/>
</dbReference>
<gene>
    <name evidence="5" type="ORF">KMZ29_25190</name>
</gene>
<dbReference type="SUPFAM" id="SSF55073">
    <property type="entry name" value="Nucleotide cyclase"/>
    <property type="match status" value="1"/>
</dbReference>
<dbReference type="SMART" id="SM00091">
    <property type="entry name" value="PAS"/>
    <property type="match status" value="2"/>
</dbReference>
<evidence type="ECO:0000259" key="4">
    <source>
        <dbReference type="PROSITE" id="PS50887"/>
    </source>
</evidence>
<name>A0A975ND64_9BRAD</name>
<dbReference type="PANTHER" id="PTHR44757:SF2">
    <property type="entry name" value="BIOFILM ARCHITECTURE MAINTENANCE PROTEIN MBAA"/>
    <property type="match status" value="1"/>
</dbReference>
<dbReference type="SUPFAM" id="SSF55785">
    <property type="entry name" value="PYP-like sensor domain (PAS domain)"/>
    <property type="match status" value="2"/>
</dbReference>
<dbReference type="Pfam" id="PF00563">
    <property type="entry name" value="EAL"/>
    <property type="match status" value="1"/>
</dbReference>
<feature type="compositionally biased region" description="Basic residues" evidence="1">
    <location>
        <begin position="1"/>
        <end position="17"/>
    </location>
</feature>
<dbReference type="Gene3D" id="3.30.450.20">
    <property type="entry name" value="PAS domain"/>
    <property type="match status" value="2"/>
</dbReference>
<dbReference type="PROSITE" id="PS50887">
    <property type="entry name" value="GGDEF"/>
    <property type="match status" value="1"/>
</dbReference>
<dbReference type="Gene3D" id="3.20.20.450">
    <property type="entry name" value="EAL domain"/>
    <property type="match status" value="1"/>
</dbReference>
<dbReference type="CDD" id="cd01948">
    <property type="entry name" value="EAL"/>
    <property type="match status" value="1"/>
</dbReference>
<accession>A0A975ND64</accession>
<dbReference type="Pfam" id="PF13188">
    <property type="entry name" value="PAS_8"/>
    <property type="match status" value="1"/>
</dbReference>
<dbReference type="AlphaFoldDB" id="A0A975ND64"/>
<dbReference type="SMART" id="SM00267">
    <property type="entry name" value="GGDEF"/>
    <property type="match status" value="1"/>
</dbReference>
<dbReference type="NCBIfam" id="TIGR00229">
    <property type="entry name" value="sensory_box"/>
    <property type="match status" value="1"/>
</dbReference>
<evidence type="ECO:0000313" key="6">
    <source>
        <dbReference type="Proteomes" id="UP000680839"/>
    </source>
</evidence>
<dbReference type="PANTHER" id="PTHR44757">
    <property type="entry name" value="DIGUANYLATE CYCLASE DGCP"/>
    <property type="match status" value="1"/>
</dbReference>
<dbReference type="CDD" id="cd01949">
    <property type="entry name" value="GGDEF"/>
    <property type="match status" value="1"/>
</dbReference>
<dbReference type="InterPro" id="IPR000160">
    <property type="entry name" value="GGDEF_dom"/>
</dbReference>
<organism evidence="5 6">
    <name type="scientific">Bradyrhizobium sediminis</name>
    <dbReference type="NCBI Taxonomy" id="2840469"/>
    <lineage>
        <taxon>Bacteria</taxon>
        <taxon>Pseudomonadati</taxon>
        <taxon>Pseudomonadota</taxon>
        <taxon>Alphaproteobacteria</taxon>
        <taxon>Hyphomicrobiales</taxon>
        <taxon>Nitrobacteraceae</taxon>
        <taxon>Bradyrhizobium</taxon>
    </lineage>
</organism>
<dbReference type="EMBL" id="CP076134">
    <property type="protein sequence ID" value="QWG12938.1"/>
    <property type="molecule type" value="Genomic_DNA"/>
</dbReference>
<dbReference type="Pfam" id="PF12860">
    <property type="entry name" value="PAS_7"/>
    <property type="match status" value="1"/>
</dbReference>
<dbReference type="PROSITE" id="PS50112">
    <property type="entry name" value="PAS"/>
    <property type="match status" value="1"/>
</dbReference>
<evidence type="ECO:0000313" key="5">
    <source>
        <dbReference type="EMBL" id="QWG12938.1"/>
    </source>
</evidence>
<evidence type="ECO:0000259" key="2">
    <source>
        <dbReference type="PROSITE" id="PS50112"/>
    </source>
</evidence>
<dbReference type="InterPro" id="IPR035965">
    <property type="entry name" value="PAS-like_dom_sf"/>
</dbReference>
<dbReference type="InterPro" id="IPR000014">
    <property type="entry name" value="PAS"/>
</dbReference>
<sequence length="746" mass="82553">MQSQRRKPAKKKSKHAAIARLPGRPAKPSPKLSPSSRRVAAEIGEIVRKRAEAEAAIADARKSHERLREAIDILPQGIVFLDAEGRYILWNKKYAEIYNRSSDLFRPGARLQDTIRIGVERGDYPEAIGREEEWIKERLTRLYQPGERHEQTLSDGRCILIEEQLTEDGGIVGLRVDITELKQREASFRLLFDSNPVPMIVCALDDERILGVNAAAIEHYGYSRAEFEKLTIRSVQAFETELPWGGDRSSDEQTARTWKHVRADGALIDLAIYSRQLVYNDQPAVLLALMDITERKRAEARLAFMAQHDSLTGLPNRNLLRQQMDDVLLHTRRSAEKVAVLVLGLDNFKAVNDTLGHGIGDKLLRGVAKRLRSSLREEDALARLNSDEFAIIQSGLTRPEDAVLLSKRLLAAIGETFLLDGHSVVIGASIGIAMAPGDGDDSEKLLKSADMALSRAKNEQRGTFSFFEPGMDARAQSRRRIEIDLRDAIQNDVLRPHYQPLIDLATGRITGFEALVRWPDPERGMISPAEFIPVAEETGLINALGGLMLRRACTDAALWPDDVRVAVNLSPLQFRVGNLLSLVMDALKQSGLPAKQLELEITETLLLEKSSQVLATLHALRALGVRISMDDFGTGYSSLSYLRSFPFDKIKIDQSFVRGLGSNRDAQAIVRSIISLGKGLGVTITAEGVETEAELSCLRAEGCHEGQGFLFSRARPNAEIVSLLQAQRGAEPVAPVDVDEEAALVA</sequence>
<dbReference type="NCBIfam" id="TIGR00254">
    <property type="entry name" value="GGDEF"/>
    <property type="match status" value="1"/>
</dbReference>
<dbReference type="InterPro" id="IPR001633">
    <property type="entry name" value="EAL_dom"/>
</dbReference>
<dbReference type="Proteomes" id="UP000680839">
    <property type="component" value="Chromosome"/>
</dbReference>
<feature type="domain" description="GGDEF" evidence="4">
    <location>
        <begin position="336"/>
        <end position="469"/>
    </location>
</feature>
<dbReference type="RefSeq" id="WP_215621702.1">
    <property type="nucleotide sequence ID" value="NZ_CP076134.1"/>
</dbReference>
<dbReference type="Gene3D" id="3.30.70.270">
    <property type="match status" value="1"/>
</dbReference>
<feature type="domain" description="EAL" evidence="3">
    <location>
        <begin position="478"/>
        <end position="728"/>
    </location>
</feature>
<feature type="compositionally biased region" description="Low complexity" evidence="1">
    <location>
        <begin position="24"/>
        <end position="38"/>
    </location>
</feature>
<dbReference type="InterPro" id="IPR052155">
    <property type="entry name" value="Biofilm_reg_signaling"/>
</dbReference>
<evidence type="ECO:0000256" key="1">
    <source>
        <dbReference type="SAM" id="MobiDB-lite"/>
    </source>
</evidence>
<dbReference type="InterPro" id="IPR035919">
    <property type="entry name" value="EAL_sf"/>
</dbReference>
<feature type="region of interest" description="Disordered" evidence="1">
    <location>
        <begin position="1"/>
        <end position="38"/>
    </location>
</feature>
<proteinExistence type="predicted"/>
<dbReference type="Pfam" id="PF00990">
    <property type="entry name" value="GGDEF"/>
    <property type="match status" value="1"/>
</dbReference>
<evidence type="ECO:0000259" key="3">
    <source>
        <dbReference type="PROSITE" id="PS50883"/>
    </source>
</evidence>
<reference evidence="5" key="1">
    <citation type="submission" date="2021-06" db="EMBL/GenBank/DDBJ databases">
        <title>Bradyrhizobium sp. S2-20-1 Genome sequencing.</title>
        <authorList>
            <person name="Jin L."/>
        </authorList>
    </citation>
    <scope>NUCLEOTIDE SEQUENCE</scope>
    <source>
        <strain evidence="5">S2-20-1</strain>
    </source>
</reference>
<dbReference type="SMART" id="SM00052">
    <property type="entry name" value="EAL"/>
    <property type="match status" value="1"/>
</dbReference>